<dbReference type="InterPro" id="IPR012134">
    <property type="entry name" value="Glu-5-SA_DH"/>
</dbReference>
<evidence type="ECO:0000256" key="6">
    <source>
        <dbReference type="ARBA" id="ARBA00049024"/>
    </source>
</evidence>
<organism evidence="9 10">
    <name type="scientific">Candidatus Desulfatifera sulfidica</name>
    <dbReference type="NCBI Taxonomy" id="2841691"/>
    <lineage>
        <taxon>Bacteria</taxon>
        <taxon>Pseudomonadati</taxon>
        <taxon>Thermodesulfobacteriota</taxon>
        <taxon>Desulfobulbia</taxon>
        <taxon>Desulfobulbales</taxon>
        <taxon>Desulfobulbaceae</taxon>
        <taxon>Candidatus Desulfatifera</taxon>
    </lineage>
</organism>
<comment type="pathway">
    <text evidence="1 7">Amino-acid biosynthesis; L-proline biosynthesis; L-glutamate 5-semialdehyde from L-glutamate: step 2/2.</text>
</comment>
<dbReference type="FunFam" id="3.40.309.10:FF:000006">
    <property type="entry name" value="Gamma-glutamyl phosphate reductase"/>
    <property type="match status" value="1"/>
</dbReference>
<dbReference type="PROSITE" id="PS01223">
    <property type="entry name" value="PROA"/>
    <property type="match status" value="1"/>
</dbReference>
<dbReference type="GO" id="GO:0050661">
    <property type="term" value="F:NADP binding"/>
    <property type="evidence" value="ECO:0007669"/>
    <property type="project" value="InterPro"/>
</dbReference>
<feature type="domain" description="Aldehyde dehydrogenase" evidence="8">
    <location>
        <begin position="9"/>
        <end position="286"/>
    </location>
</feature>
<evidence type="ECO:0000256" key="1">
    <source>
        <dbReference type="ARBA" id="ARBA00004985"/>
    </source>
</evidence>
<proteinExistence type="inferred from homology"/>
<evidence type="ECO:0000256" key="5">
    <source>
        <dbReference type="ARBA" id="ARBA00023002"/>
    </source>
</evidence>
<evidence type="ECO:0000259" key="8">
    <source>
        <dbReference type="Pfam" id="PF00171"/>
    </source>
</evidence>
<dbReference type="GO" id="GO:0004350">
    <property type="term" value="F:glutamate-5-semialdehyde dehydrogenase activity"/>
    <property type="evidence" value="ECO:0007669"/>
    <property type="project" value="UniProtKB-UniRule"/>
</dbReference>
<evidence type="ECO:0000313" key="10">
    <source>
        <dbReference type="Proteomes" id="UP000599024"/>
    </source>
</evidence>
<dbReference type="EMBL" id="JACNLK010000099">
    <property type="protein sequence ID" value="MBC8209402.1"/>
    <property type="molecule type" value="Genomic_DNA"/>
</dbReference>
<dbReference type="SUPFAM" id="SSF53720">
    <property type="entry name" value="ALDH-like"/>
    <property type="match status" value="1"/>
</dbReference>
<protein>
    <recommendedName>
        <fullName evidence="7">Gamma-glutamyl phosphate reductase</fullName>
        <shortName evidence="7">GPR</shortName>
        <ecNumber evidence="7">1.2.1.41</ecNumber>
    </recommendedName>
    <alternativeName>
        <fullName evidence="7">Glutamate-5-semialdehyde dehydrogenase</fullName>
    </alternativeName>
    <alternativeName>
        <fullName evidence="7">Glutamyl-gamma-semialdehyde dehydrogenase</fullName>
        <shortName evidence="7">GSA dehydrogenase</shortName>
    </alternativeName>
</protein>
<dbReference type="NCBIfam" id="NF001221">
    <property type="entry name" value="PRK00197.1"/>
    <property type="match status" value="1"/>
</dbReference>
<dbReference type="NCBIfam" id="TIGR00407">
    <property type="entry name" value="proA"/>
    <property type="match status" value="1"/>
</dbReference>
<dbReference type="PANTHER" id="PTHR11063">
    <property type="entry name" value="GLUTAMATE SEMIALDEHYDE DEHYDROGENASE"/>
    <property type="match status" value="1"/>
</dbReference>
<evidence type="ECO:0000256" key="4">
    <source>
        <dbReference type="ARBA" id="ARBA00022857"/>
    </source>
</evidence>
<comment type="similarity">
    <text evidence="7">Belongs to the gamma-glutamyl phosphate reductase family.</text>
</comment>
<dbReference type="CDD" id="cd07079">
    <property type="entry name" value="ALDH_F18-19_ProA-GPR"/>
    <property type="match status" value="1"/>
</dbReference>
<keyword evidence="4 7" id="KW-0521">NADP</keyword>
<comment type="function">
    <text evidence="7">Catalyzes the NADPH-dependent reduction of L-glutamate 5-phosphate into L-glutamate 5-semialdehyde and phosphate. The product spontaneously undergoes cyclization to form 1-pyrroline-5-carboxylate.</text>
</comment>
<comment type="subcellular location">
    <subcellularLocation>
        <location evidence="7">Cytoplasm</location>
    </subcellularLocation>
</comment>
<dbReference type="Proteomes" id="UP000599024">
    <property type="component" value="Unassembled WGS sequence"/>
</dbReference>
<dbReference type="InterPro" id="IPR016162">
    <property type="entry name" value="Ald_DH_N"/>
</dbReference>
<name>A0A8J6N9P8_9BACT</name>
<keyword evidence="2 7" id="KW-0028">Amino-acid biosynthesis</keyword>
<keyword evidence="5 7" id="KW-0560">Oxidoreductase</keyword>
<sequence length="422" mass="45469">MSTPDDLTKMIKEMAVRARKASRKLASLSTAAKNAVLQDMSRLLDERRSLIQVENGKDLANGRAKGLSAAMLDRLELSDKVIDSMIQGLAEVTALPDPVGEISQMAKRPNGLDVGRMRVPLGVIGMIYESRPNVTVDAAVLCLKAGNAVILRGGSEAIHSNLVLASILQEALAGRGINSDAIQVIPVTDRDAVTIMLAQEEHIDLIIPRGGEGLIRFVAENSRIPVLKHYKGVCHIYVDSSADLSKINPIVLNSKVQRPGVCNALEGLLIHRDIAARCLPSLAAELHGAGVELRGCPESVRLVSGIVPATDDDWGSEFLGLILCVKVVDSMEEAIEYIEIHGSQHTDVILTENYTRARRFMAEVDASAVMINASTRFNDGGQLGLGTEIGISTTKLHAYGPMGLEELTTRKFVVFGDGQVRE</sequence>
<comment type="caution">
    <text evidence="9">The sequence shown here is derived from an EMBL/GenBank/DDBJ whole genome shotgun (WGS) entry which is preliminary data.</text>
</comment>
<evidence type="ECO:0000256" key="3">
    <source>
        <dbReference type="ARBA" id="ARBA00022650"/>
    </source>
</evidence>
<accession>A0A8J6N9P8</accession>
<reference evidence="9 10" key="1">
    <citation type="submission" date="2020-08" db="EMBL/GenBank/DDBJ databases">
        <title>Bridging the membrane lipid divide: bacteria of the FCB group superphylum have the potential to synthesize archaeal ether lipids.</title>
        <authorList>
            <person name="Villanueva L."/>
            <person name="Von Meijenfeldt F.A.B."/>
            <person name="Westbye A.B."/>
            <person name="Yadav S."/>
            <person name="Hopmans E.C."/>
            <person name="Dutilh B.E."/>
            <person name="Sinninghe Damste J.S."/>
        </authorList>
    </citation>
    <scope>NUCLEOTIDE SEQUENCE [LARGE SCALE GENOMIC DNA]</scope>
    <source>
        <strain evidence="9">NIOZ-UU81</strain>
    </source>
</reference>
<dbReference type="HAMAP" id="MF_00412">
    <property type="entry name" value="ProA"/>
    <property type="match status" value="1"/>
</dbReference>
<dbReference type="PIRSF" id="PIRSF000151">
    <property type="entry name" value="GPR"/>
    <property type="match status" value="1"/>
</dbReference>
<dbReference type="Gene3D" id="3.40.605.10">
    <property type="entry name" value="Aldehyde Dehydrogenase, Chain A, domain 1"/>
    <property type="match status" value="1"/>
</dbReference>
<dbReference type="AlphaFoldDB" id="A0A8J6N9P8"/>
<evidence type="ECO:0000256" key="2">
    <source>
        <dbReference type="ARBA" id="ARBA00022605"/>
    </source>
</evidence>
<dbReference type="InterPro" id="IPR016161">
    <property type="entry name" value="Ald_DH/histidinol_DH"/>
</dbReference>
<dbReference type="Gene3D" id="3.40.309.10">
    <property type="entry name" value="Aldehyde Dehydrogenase, Chain A, domain 2"/>
    <property type="match status" value="1"/>
</dbReference>
<dbReference type="InterPro" id="IPR016163">
    <property type="entry name" value="Ald_DH_C"/>
</dbReference>
<comment type="catalytic activity">
    <reaction evidence="6 7">
        <text>L-glutamate 5-semialdehyde + phosphate + NADP(+) = L-glutamyl 5-phosphate + NADPH + H(+)</text>
        <dbReference type="Rhea" id="RHEA:19541"/>
        <dbReference type="ChEBI" id="CHEBI:15378"/>
        <dbReference type="ChEBI" id="CHEBI:43474"/>
        <dbReference type="ChEBI" id="CHEBI:57783"/>
        <dbReference type="ChEBI" id="CHEBI:58066"/>
        <dbReference type="ChEBI" id="CHEBI:58274"/>
        <dbReference type="ChEBI" id="CHEBI:58349"/>
        <dbReference type="EC" id="1.2.1.41"/>
    </reaction>
</comment>
<dbReference type="GO" id="GO:0005737">
    <property type="term" value="C:cytoplasm"/>
    <property type="evidence" value="ECO:0007669"/>
    <property type="project" value="UniProtKB-SubCell"/>
</dbReference>
<dbReference type="GO" id="GO:0055129">
    <property type="term" value="P:L-proline biosynthetic process"/>
    <property type="evidence" value="ECO:0007669"/>
    <property type="project" value="UniProtKB-UniRule"/>
</dbReference>
<dbReference type="InterPro" id="IPR020593">
    <property type="entry name" value="G-glutamylP_reductase_CS"/>
</dbReference>
<dbReference type="InterPro" id="IPR000965">
    <property type="entry name" value="GPR_dom"/>
</dbReference>
<gene>
    <name evidence="7" type="primary">proA</name>
    <name evidence="9" type="ORF">H8E79_09590</name>
</gene>
<dbReference type="InterPro" id="IPR015590">
    <property type="entry name" value="Aldehyde_DH_dom"/>
</dbReference>
<dbReference type="EC" id="1.2.1.41" evidence="7"/>
<evidence type="ECO:0000256" key="7">
    <source>
        <dbReference type="HAMAP-Rule" id="MF_00412"/>
    </source>
</evidence>
<evidence type="ECO:0000313" key="9">
    <source>
        <dbReference type="EMBL" id="MBC8209402.1"/>
    </source>
</evidence>
<dbReference type="PANTHER" id="PTHR11063:SF8">
    <property type="entry name" value="DELTA-1-PYRROLINE-5-CARBOXYLATE SYNTHASE"/>
    <property type="match status" value="1"/>
</dbReference>
<dbReference type="UniPathway" id="UPA00098">
    <property type="reaction ID" value="UER00360"/>
</dbReference>
<dbReference type="Pfam" id="PF00171">
    <property type="entry name" value="Aldedh"/>
    <property type="match status" value="1"/>
</dbReference>
<keyword evidence="7" id="KW-0963">Cytoplasm</keyword>
<keyword evidence="3 7" id="KW-0641">Proline biosynthesis</keyword>